<protein>
    <submittedName>
        <fullName evidence="2">Uncharacterized protein</fullName>
    </submittedName>
</protein>
<dbReference type="HOGENOM" id="CLU_3121927_0_0_5"/>
<accession>J0KYZ4</accession>
<feature type="transmembrane region" description="Helical" evidence="1">
    <location>
        <begin position="25"/>
        <end position="49"/>
    </location>
</feature>
<dbReference type="Proteomes" id="UP000005732">
    <property type="component" value="Unassembled WGS sequence"/>
</dbReference>
<proteinExistence type="predicted"/>
<evidence type="ECO:0000313" key="2">
    <source>
        <dbReference type="EMBL" id="EJC83054.1"/>
    </source>
</evidence>
<dbReference type="AlphaFoldDB" id="J0KYZ4"/>
<sequence length="50" mass="5180">MAVVVGTELRRGGGKRPAGSIMSQFAHAAGICTITSSFAFLFALVIGLIR</sequence>
<keyword evidence="1" id="KW-0472">Membrane</keyword>
<keyword evidence="1" id="KW-1133">Transmembrane helix</keyword>
<gene>
    <name evidence="2" type="ORF">Rleg4DRAFT_4792</name>
</gene>
<keyword evidence="1" id="KW-0812">Transmembrane</keyword>
<name>J0KYZ4_RHILT</name>
<reference evidence="2 3" key="1">
    <citation type="submission" date="2012-02" db="EMBL/GenBank/DDBJ databases">
        <title>Improved High-Quality Draft Sequence of Rhizobium leguminosarum bv. trifolii WSM2297.</title>
        <authorList>
            <consortium name="US DOE Joint Genome Institute"/>
            <person name="Lucas S."/>
            <person name="Han J."/>
            <person name="Lapidus A."/>
            <person name="Cheng J.-F."/>
            <person name="Goodwin L."/>
            <person name="Pitluck S."/>
            <person name="Peters L."/>
            <person name="Ovchinnikova G."/>
            <person name="Zhang X."/>
            <person name="Detter J.C."/>
            <person name="Han C."/>
            <person name="Tapia R."/>
            <person name="Land M."/>
            <person name="Hauser L."/>
            <person name="Kyrpides N."/>
            <person name="Ivanova N."/>
            <person name="Pagani I."/>
            <person name="Brau L."/>
            <person name="Yates R."/>
            <person name="O'Hara G."/>
            <person name="Rui T."/>
            <person name="Howieson J."/>
            <person name="Reeve W."/>
            <person name="Woyke T."/>
        </authorList>
    </citation>
    <scope>NUCLEOTIDE SEQUENCE [LARGE SCALE GENOMIC DNA]</scope>
    <source>
        <strain evidence="2 3">WSM2297</strain>
    </source>
</reference>
<evidence type="ECO:0000313" key="3">
    <source>
        <dbReference type="Proteomes" id="UP000005732"/>
    </source>
</evidence>
<dbReference type="EMBL" id="JH719394">
    <property type="protein sequence ID" value="EJC83054.1"/>
    <property type="molecule type" value="Genomic_DNA"/>
</dbReference>
<dbReference type="RefSeq" id="WP_003577621.1">
    <property type="nucleotide sequence ID" value="NZ_JH719394.1"/>
</dbReference>
<organism evidence="2 3">
    <name type="scientific">Rhizobium leguminosarum bv. trifolii WSM2297</name>
    <dbReference type="NCBI Taxonomy" id="754762"/>
    <lineage>
        <taxon>Bacteria</taxon>
        <taxon>Pseudomonadati</taxon>
        <taxon>Pseudomonadota</taxon>
        <taxon>Alphaproteobacteria</taxon>
        <taxon>Hyphomicrobiales</taxon>
        <taxon>Rhizobiaceae</taxon>
        <taxon>Rhizobium/Agrobacterium group</taxon>
        <taxon>Rhizobium</taxon>
    </lineage>
</organism>
<evidence type="ECO:0000256" key="1">
    <source>
        <dbReference type="SAM" id="Phobius"/>
    </source>
</evidence>